<keyword evidence="3" id="KW-0812">Transmembrane</keyword>
<reference evidence="5" key="1">
    <citation type="submission" date="2017-07" db="EMBL/GenBank/DDBJ databases">
        <title>Taro Niue Genome Assembly and Annotation.</title>
        <authorList>
            <person name="Atibalentja N."/>
            <person name="Keating K."/>
            <person name="Fields C.J."/>
        </authorList>
    </citation>
    <scope>NUCLEOTIDE SEQUENCE</scope>
    <source>
        <strain evidence="5">Niue_2</strain>
        <tissue evidence="5">Leaf</tissue>
    </source>
</reference>
<feature type="non-terminal residue" evidence="5">
    <location>
        <position position="417"/>
    </location>
</feature>
<evidence type="ECO:0000259" key="4">
    <source>
        <dbReference type="PROSITE" id="PS50011"/>
    </source>
</evidence>
<proteinExistence type="predicted"/>
<feature type="transmembrane region" description="Helical" evidence="3">
    <location>
        <begin position="6"/>
        <end position="27"/>
    </location>
</feature>
<evidence type="ECO:0000256" key="2">
    <source>
        <dbReference type="ARBA" id="ARBA00022840"/>
    </source>
</evidence>
<sequence>MSSLLIHMALTYRVCLLMCHQVLLLQIRGHATAIKVMRQDLCRKIACEKDGKMAYGNECCKGRLCKRKKGLIAGVLVSVSFMVAVAAFCAFLRCPIKGKGWELNPARLSSLTGRTCQTKVYTYEELSEATGRSEENKGLTEGADGDIHVGLLSDGTHVAVQTIRCETEQDLMQVLNKVGFLSQISHRNIASILGCCIGSRNALLLVHEFTANGTLEELLRKERAIILSWFHRISIATEVANILAYLQFDVQPPIYLHNLKSSDILVDMDYSVKISTFKFSKTRSGDGFCSYVVSQDSHDMYNFGLLLMEMITGSNSRNLPHTVLPRLSDGTLIEIVDPCLRFYEQTPGLYEQVENVAHLAERCLISSRKGESCILEIAKDLGRLMKQHIDSISTVGPELEQTLSDSSLLQMISNSPD</sequence>
<feature type="transmembrane region" description="Helical" evidence="3">
    <location>
        <begin position="71"/>
        <end position="93"/>
    </location>
</feature>
<keyword evidence="2" id="KW-0067">ATP-binding</keyword>
<dbReference type="Gene3D" id="1.10.510.10">
    <property type="entry name" value="Transferase(Phosphotransferase) domain 1"/>
    <property type="match status" value="1"/>
</dbReference>
<feature type="domain" description="Protein kinase" evidence="4">
    <location>
        <begin position="133"/>
        <end position="409"/>
    </location>
</feature>
<dbReference type="PROSITE" id="PS50011">
    <property type="entry name" value="PROTEIN_KINASE_DOM"/>
    <property type="match status" value="1"/>
</dbReference>
<dbReference type="Pfam" id="PF07714">
    <property type="entry name" value="PK_Tyr_Ser-Thr"/>
    <property type="match status" value="1"/>
</dbReference>
<evidence type="ECO:0000256" key="1">
    <source>
        <dbReference type="ARBA" id="ARBA00022741"/>
    </source>
</evidence>
<dbReference type="AlphaFoldDB" id="A0A843UYK3"/>
<dbReference type="Gene3D" id="3.30.200.20">
    <property type="entry name" value="Phosphorylase Kinase, domain 1"/>
    <property type="match status" value="1"/>
</dbReference>
<comment type="caution">
    <text evidence="5">The sequence shown here is derived from an EMBL/GenBank/DDBJ whole genome shotgun (WGS) entry which is preliminary data.</text>
</comment>
<organism evidence="5 6">
    <name type="scientific">Colocasia esculenta</name>
    <name type="common">Wild taro</name>
    <name type="synonym">Arum esculentum</name>
    <dbReference type="NCBI Taxonomy" id="4460"/>
    <lineage>
        <taxon>Eukaryota</taxon>
        <taxon>Viridiplantae</taxon>
        <taxon>Streptophyta</taxon>
        <taxon>Embryophyta</taxon>
        <taxon>Tracheophyta</taxon>
        <taxon>Spermatophyta</taxon>
        <taxon>Magnoliopsida</taxon>
        <taxon>Liliopsida</taxon>
        <taxon>Araceae</taxon>
        <taxon>Aroideae</taxon>
        <taxon>Colocasieae</taxon>
        <taxon>Colocasia</taxon>
    </lineage>
</organism>
<keyword evidence="6" id="KW-1185">Reference proteome</keyword>
<evidence type="ECO:0000313" key="6">
    <source>
        <dbReference type="Proteomes" id="UP000652761"/>
    </source>
</evidence>
<dbReference type="PANTHER" id="PTHR46008">
    <property type="entry name" value="LEAF RUST 10 DISEASE-RESISTANCE LOCUS RECEPTOR-LIKE PROTEIN KINASE-LIKE 1.4"/>
    <property type="match status" value="1"/>
</dbReference>
<dbReference type="EMBL" id="NMUH01001006">
    <property type="protein sequence ID" value="MQL87796.1"/>
    <property type="molecule type" value="Genomic_DNA"/>
</dbReference>
<protein>
    <recommendedName>
        <fullName evidence="4">Protein kinase domain-containing protein</fullName>
    </recommendedName>
</protein>
<dbReference type="InterPro" id="IPR000719">
    <property type="entry name" value="Prot_kinase_dom"/>
</dbReference>
<dbReference type="Proteomes" id="UP000652761">
    <property type="component" value="Unassembled WGS sequence"/>
</dbReference>
<dbReference type="GO" id="GO:0004672">
    <property type="term" value="F:protein kinase activity"/>
    <property type="evidence" value="ECO:0007669"/>
    <property type="project" value="InterPro"/>
</dbReference>
<keyword evidence="3" id="KW-1133">Transmembrane helix</keyword>
<keyword evidence="3" id="KW-0472">Membrane</keyword>
<dbReference type="SUPFAM" id="SSF56112">
    <property type="entry name" value="Protein kinase-like (PK-like)"/>
    <property type="match status" value="1"/>
</dbReference>
<gene>
    <name evidence="5" type="ORF">Taro_020352</name>
</gene>
<evidence type="ECO:0000313" key="5">
    <source>
        <dbReference type="EMBL" id="MQL87796.1"/>
    </source>
</evidence>
<evidence type="ECO:0000256" key="3">
    <source>
        <dbReference type="SAM" id="Phobius"/>
    </source>
</evidence>
<accession>A0A843UYK3</accession>
<dbReference type="PANTHER" id="PTHR46008:SF20">
    <property type="entry name" value="PROTEIN KINASE DOMAIN-CONTAINING PROTEIN"/>
    <property type="match status" value="1"/>
</dbReference>
<dbReference type="InterPro" id="IPR001245">
    <property type="entry name" value="Ser-Thr/Tyr_kinase_cat_dom"/>
</dbReference>
<dbReference type="OrthoDB" id="1847747at2759"/>
<dbReference type="GO" id="GO:0005524">
    <property type="term" value="F:ATP binding"/>
    <property type="evidence" value="ECO:0007669"/>
    <property type="project" value="UniProtKB-KW"/>
</dbReference>
<dbReference type="InterPro" id="IPR011009">
    <property type="entry name" value="Kinase-like_dom_sf"/>
</dbReference>
<name>A0A843UYK3_COLES</name>
<keyword evidence="1" id="KW-0547">Nucleotide-binding</keyword>